<dbReference type="EMBL" id="AP024747">
    <property type="protein sequence ID" value="BCY25099.1"/>
    <property type="molecule type" value="Genomic_DNA"/>
</dbReference>
<dbReference type="AlphaFoldDB" id="A0AAD1KP75"/>
<sequence length="81" mass="8886">MGLFWFLFRESAISSPHHAHAAEHQCDAFRAVDRLSGGELNLGSISIAPGAAVTYLRGAAQNAVLLKCGQALWERRRLPRN</sequence>
<organism evidence="1 2">
    <name type="scientific">Cutibacterium modestum</name>
    <dbReference type="NCBI Taxonomy" id="2559073"/>
    <lineage>
        <taxon>Bacteria</taxon>
        <taxon>Bacillati</taxon>
        <taxon>Actinomycetota</taxon>
        <taxon>Actinomycetes</taxon>
        <taxon>Propionibacteriales</taxon>
        <taxon>Propionibacteriaceae</taxon>
        <taxon>Cutibacterium</taxon>
    </lineage>
</organism>
<name>A0AAD1KP75_9ACTN</name>
<reference evidence="1" key="1">
    <citation type="submission" date="2021-06" db="EMBL/GenBank/DDBJ databases">
        <title>Genome sequence of Cutibacterium modestum strain KB17-24694.</title>
        <authorList>
            <person name="Dekio I."/>
            <person name="Asahina A."/>
            <person name="Nishida M."/>
        </authorList>
    </citation>
    <scope>NUCLEOTIDE SEQUENCE</scope>
    <source>
        <strain evidence="1">KB17-24694</strain>
    </source>
</reference>
<gene>
    <name evidence="1" type="ORF">KB1_10890</name>
</gene>
<protein>
    <submittedName>
        <fullName evidence="1">Uncharacterized protein</fullName>
    </submittedName>
</protein>
<evidence type="ECO:0000313" key="1">
    <source>
        <dbReference type="EMBL" id="BCY25099.1"/>
    </source>
</evidence>
<dbReference type="Proteomes" id="UP000825072">
    <property type="component" value="Chromosome 1"/>
</dbReference>
<accession>A0AAD1KP75</accession>
<proteinExistence type="predicted"/>
<evidence type="ECO:0000313" key="2">
    <source>
        <dbReference type="Proteomes" id="UP000825072"/>
    </source>
</evidence>